<reference evidence="1" key="1">
    <citation type="submission" date="2023-03" db="EMBL/GenBank/DDBJ databases">
        <title>Massive genome expansion in bonnet fungi (Mycena s.s.) driven by repeated elements and novel gene families across ecological guilds.</title>
        <authorList>
            <consortium name="Lawrence Berkeley National Laboratory"/>
            <person name="Harder C.B."/>
            <person name="Miyauchi S."/>
            <person name="Viragh M."/>
            <person name="Kuo A."/>
            <person name="Thoen E."/>
            <person name="Andreopoulos B."/>
            <person name="Lu D."/>
            <person name="Skrede I."/>
            <person name="Drula E."/>
            <person name="Henrissat B."/>
            <person name="Morin E."/>
            <person name="Kohler A."/>
            <person name="Barry K."/>
            <person name="LaButti K."/>
            <person name="Morin E."/>
            <person name="Salamov A."/>
            <person name="Lipzen A."/>
            <person name="Mereny Z."/>
            <person name="Hegedus B."/>
            <person name="Baldrian P."/>
            <person name="Stursova M."/>
            <person name="Weitz H."/>
            <person name="Taylor A."/>
            <person name="Grigoriev I.V."/>
            <person name="Nagy L.G."/>
            <person name="Martin F."/>
            <person name="Kauserud H."/>
        </authorList>
    </citation>
    <scope>NUCLEOTIDE SEQUENCE</scope>
    <source>
        <strain evidence="1">CBHHK002</strain>
    </source>
</reference>
<dbReference type="EMBL" id="JARIHO010000001">
    <property type="protein sequence ID" value="KAJ7368926.1"/>
    <property type="molecule type" value="Genomic_DNA"/>
</dbReference>
<sequence>MTFSTLPPEICGAICTELKELGDHLALLCRTSRNFSREAQRILYHSVDLRGRKMRAVKSWAHAVTQHTHLAERVHALALQLPLNIDSLDASDTTKIVKALRKCVNLKELRGVHGWMTSGCRFRLQKFENLLYCKDRWDDDFWKEQTQIRVLSLSSALPSFDNQLPELIALATNTLRDLPTKPLQRVETAPHRDFSALGQYSQTLTTLNVRGHWAHHIFSIPKTLAAIAGSLPALRNLGIVELKKKHMLYNYNPTTLTPILQEKFRKLETFVLQVRNVQRFLNPDGSTHNMAFAPDLERLGADMLDACPTLLRAAIGAEVIPGRELSCVLTRSSGGGAIHAKAGTTLDFEALDMFWNP</sequence>
<protein>
    <submittedName>
        <fullName evidence="1">Uncharacterized protein</fullName>
    </submittedName>
</protein>
<proteinExistence type="predicted"/>
<name>A0AAD7AVS5_9AGAR</name>
<evidence type="ECO:0000313" key="2">
    <source>
        <dbReference type="Proteomes" id="UP001218218"/>
    </source>
</evidence>
<dbReference type="Gene3D" id="3.80.10.10">
    <property type="entry name" value="Ribonuclease Inhibitor"/>
    <property type="match status" value="1"/>
</dbReference>
<dbReference type="AlphaFoldDB" id="A0AAD7AVS5"/>
<keyword evidence="2" id="KW-1185">Reference proteome</keyword>
<accession>A0AAD7AVS5</accession>
<organism evidence="1 2">
    <name type="scientific">Mycena albidolilacea</name>
    <dbReference type="NCBI Taxonomy" id="1033008"/>
    <lineage>
        <taxon>Eukaryota</taxon>
        <taxon>Fungi</taxon>
        <taxon>Dikarya</taxon>
        <taxon>Basidiomycota</taxon>
        <taxon>Agaricomycotina</taxon>
        <taxon>Agaricomycetes</taxon>
        <taxon>Agaricomycetidae</taxon>
        <taxon>Agaricales</taxon>
        <taxon>Marasmiineae</taxon>
        <taxon>Mycenaceae</taxon>
        <taxon>Mycena</taxon>
    </lineage>
</organism>
<dbReference type="InterPro" id="IPR032675">
    <property type="entry name" value="LRR_dom_sf"/>
</dbReference>
<comment type="caution">
    <text evidence="1">The sequence shown here is derived from an EMBL/GenBank/DDBJ whole genome shotgun (WGS) entry which is preliminary data.</text>
</comment>
<evidence type="ECO:0000313" key="1">
    <source>
        <dbReference type="EMBL" id="KAJ7368926.1"/>
    </source>
</evidence>
<gene>
    <name evidence="1" type="ORF">DFH08DRAFT_1071527</name>
</gene>
<dbReference type="Proteomes" id="UP001218218">
    <property type="component" value="Unassembled WGS sequence"/>
</dbReference>